<dbReference type="GO" id="GO:0004499">
    <property type="term" value="F:N,N-dimethylaniline monooxygenase activity"/>
    <property type="evidence" value="ECO:0007669"/>
    <property type="project" value="InterPro"/>
</dbReference>
<keyword evidence="6" id="KW-0560">Oxidoreductase</keyword>
<dbReference type="InParanoid" id="A0A3N0V164"/>
<evidence type="ECO:0000256" key="4">
    <source>
        <dbReference type="ARBA" id="ARBA00022827"/>
    </source>
</evidence>
<name>A0A3N0V164_9GAMM</name>
<evidence type="ECO:0000313" key="9">
    <source>
        <dbReference type="Proteomes" id="UP000282106"/>
    </source>
</evidence>
<dbReference type="InterPro" id="IPR051820">
    <property type="entry name" value="FAD-binding_MO"/>
</dbReference>
<evidence type="ECO:0000256" key="1">
    <source>
        <dbReference type="ARBA" id="ARBA00001974"/>
    </source>
</evidence>
<evidence type="ECO:0000256" key="3">
    <source>
        <dbReference type="ARBA" id="ARBA00022630"/>
    </source>
</evidence>
<sequence length="502" mass="56597">MSKTNTGVLDVIIIGAGVSGVGMACRLKTEQPHKSFLVLERRQRAGGTWDLFRYPGVRSDSDMFTYGFQFKPWRDYRTLADGSSIRNYLGDTAKEFGVADRFEYGIHCTAADWDSEAQLWTLTATHEPSGEPRRYQARFVVSAQGYYNYDQGYRPAFKGEEQFKGQIIHPQQWPENLDYAGKKVVVIGSGATAVTLVPAMAEKAAKVTMLQRSPTYIFSLPGWDRMTQVLDKLLPRDWSFAIARKRNLEIWQTTYKLCQRFPKATRKFFVGQAKRHLGAAFTMKDFNPSYEPWDQRLCAVPDANLFTAVREGRAEVVTDTIARFTETGIRLASGKDLDADIIVTATGLSVQMFGGMKLSVDGAPYALAEKMIYKSVLLQDLPNFAWIFGYINLSWTMKADMSSLYLCRLFAHMDQHGQAVVIPRDHAQSALDASVLGQLSAGYVQRANHLLPRQGKAMPWMVRNNYQEDRQMMLHTPVADPQHLETQAPQAATRAEPLRRAA</sequence>
<keyword evidence="7" id="KW-0503">Monooxygenase</keyword>
<dbReference type="GO" id="GO:0050661">
    <property type="term" value="F:NADP binding"/>
    <property type="evidence" value="ECO:0007669"/>
    <property type="project" value="InterPro"/>
</dbReference>
<reference evidence="8 9" key="1">
    <citation type="submission" date="2018-10" db="EMBL/GenBank/DDBJ databases">
        <authorList>
            <person name="Chen W.-M."/>
        </authorList>
    </citation>
    <scope>NUCLEOTIDE SEQUENCE [LARGE SCALE GENOMIC DNA]</scope>
    <source>
        <strain evidence="8 9">THS-13</strain>
    </source>
</reference>
<evidence type="ECO:0000256" key="5">
    <source>
        <dbReference type="ARBA" id="ARBA00022857"/>
    </source>
</evidence>
<dbReference type="Gene3D" id="3.50.50.60">
    <property type="entry name" value="FAD/NAD(P)-binding domain"/>
    <property type="match status" value="3"/>
</dbReference>
<dbReference type="InterPro" id="IPR020946">
    <property type="entry name" value="Flavin_mOase-like"/>
</dbReference>
<keyword evidence="5" id="KW-0521">NADP</keyword>
<dbReference type="PANTHER" id="PTHR43872">
    <property type="entry name" value="MONOOXYGENASE, PUTATIVE (AFU_ORTHOLOGUE AFUA_8G02570)-RELATED"/>
    <property type="match status" value="1"/>
</dbReference>
<dbReference type="EMBL" id="RJVO01000009">
    <property type="protein sequence ID" value="ROH86529.1"/>
    <property type="molecule type" value="Genomic_DNA"/>
</dbReference>
<dbReference type="Proteomes" id="UP000282106">
    <property type="component" value="Unassembled WGS sequence"/>
</dbReference>
<dbReference type="GO" id="GO:0050660">
    <property type="term" value="F:flavin adenine dinucleotide binding"/>
    <property type="evidence" value="ECO:0007669"/>
    <property type="project" value="InterPro"/>
</dbReference>
<dbReference type="AlphaFoldDB" id="A0A3N0V164"/>
<dbReference type="RefSeq" id="WP_123212925.1">
    <property type="nucleotide sequence ID" value="NZ_RJVO01000009.1"/>
</dbReference>
<dbReference type="PANTHER" id="PTHR43872:SF1">
    <property type="entry name" value="MONOOXYGENASE, PUTATIVE (AFU_ORTHOLOGUE AFUA_8G02570)-RELATED"/>
    <property type="match status" value="1"/>
</dbReference>
<keyword evidence="4" id="KW-0274">FAD</keyword>
<comment type="caution">
    <text evidence="8">The sequence shown here is derived from an EMBL/GenBank/DDBJ whole genome shotgun (WGS) entry which is preliminary data.</text>
</comment>
<evidence type="ECO:0000256" key="6">
    <source>
        <dbReference type="ARBA" id="ARBA00023002"/>
    </source>
</evidence>
<proteinExistence type="inferred from homology"/>
<dbReference type="PROSITE" id="PS51257">
    <property type="entry name" value="PROKAR_LIPOPROTEIN"/>
    <property type="match status" value="1"/>
</dbReference>
<evidence type="ECO:0000256" key="2">
    <source>
        <dbReference type="ARBA" id="ARBA00010139"/>
    </source>
</evidence>
<dbReference type="Pfam" id="PF00743">
    <property type="entry name" value="FMO-like"/>
    <property type="match status" value="1"/>
</dbReference>
<evidence type="ECO:0000256" key="7">
    <source>
        <dbReference type="ARBA" id="ARBA00023033"/>
    </source>
</evidence>
<protein>
    <submittedName>
        <fullName evidence="8">NAD(P)/FAD-dependent oxidoreductase</fullName>
    </submittedName>
</protein>
<accession>A0A3N0V164</accession>
<dbReference type="InterPro" id="IPR036188">
    <property type="entry name" value="FAD/NAD-bd_sf"/>
</dbReference>
<dbReference type="PRINTS" id="PR00411">
    <property type="entry name" value="PNDRDTASEI"/>
</dbReference>
<evidence type="ECO:0000313" key="8">
    <source>
        <dbReference type="EMBL" id="ROH86529.1"/>
    </source>
</evidence>
<keyword evidence="3" id="KW-0285">Flavoprotein</keyword>
<keyword evidence="9" id="KW-1185">Reference proteome</keyword>
<organism evidence="8 9">
    <name type="scientific">Stagnimonas aquatica</name>
    <dbReference type="NCBI Taxonomy" id="2689987"/>
    <lineage>
        <taxon>Bacteria</taxon>
        <taxon>Pseudomonadati</taxon>
        <taxon>Pseudomonadota</taxon>
        <taxon>Gammaproteobacteria</taxon>
        <taxon>Nevskiales</taxon>
        <taxon>Nevskiaceae</taxon>
        <taxon>Stagnimonas</taxon>
    </lineage>
</organism>
<comment type="cofactor">
    <cofactor evidence="1">
        <name>FAD</name>
        <dbReference type="ChEBI" id="CHEBI:57692"/>
    </cofactor>
</comment>
<gene>
    <name evidence="8" type="ORF">ED208_15975</name>
</gene>
<dbReference type="SUPFAM" id="SSF51905">
    <property type="entry name" value="FAD/NAD(P)-binding domain"/>
    <property type="match status" value="2"/>
</dbReference>
<comment type="similarity">
    <text evidence="2">Belongs to the FAD-binding monooxygenase family.</text>
</comment>
<dbReference type="FunFam" id="3.50.50.60:FF:000228">
    <property type="entry name" value="FAD-containing monooxygenase EthA"/>
    <property type="match status" value="1"/>
</dbReference>